<keyword evidence="1" id="KW-0175">Coiled coil</keyword>
<proteinExistence type="predicted"/>
<feature type="compositionally biased region" description="Polar residues" evidence="2">
    <location>
        <begin position="50"/>
        <end position="62"/>
    </location>
</feature>
<feature type="region of interest" description="Disordered" evidence="2">
    <location>
        <begin position="35"/>
        <end position="68"/>
    </location>
</feature>
<evidence type="ECO:0000313" key="4">
    <source>
        <dbReference type="Proteomes" id="UP001497623"/>
    </source>
</evidence>
<feature type="non-terminal residue" evidence="3">
    <location>
        <position position="208"/>
    </location>
</feature>
<dbReference type="EMBL" id="CAXKWB010018983">
    <property type="protein sequence ID" value="CAL4121610.1"/>
    <property type="molecule type" value="Genomic_DNA"/>
</dbReference>
<keyword evidence="4" id="KW-1185">Reference proteome</keyword>
<organism evidence="3 4">
    <name type="scientific">Meganyctiphanes norvegica</name>
    <name type="common">Northern krill</name>
    <name type="synonym">Thysanopoda norvegica</name>
    <dbReference type="NCBI Taxonomy" id="48144"/>
    <lineage>
        <taxon>Eukaryota</taxon>
        <taxon>Metazoa</taxon>
        <taxon>Ecdysozoa</taxon>
        <taxon>Arthropoda</taxon>
        <taxon>Crustacea</taxon>
        <taxon>Multicrustacea</taxon>
        <taxon>Malacostraca</taxon>
        <taxon>Eumalacostraca</taxon>
        <taxon>Eucarida</taxon>
        <taxon>Euphausiacea</taxon>
        <taxon>Euphausiidae</taxon>
        <taxon>Meganyctiphanes</taxon>
    </lineage>
</organism>
<feature type="coiled-coil region" evidence="1">
    <location>
        <begin position="76"/>
        <end position="106"/>
    </location>
</feature>
<comment type="caution">
    <text evidence="3">The sequence shown here is derived from an EMBL/GenBank/DDBJ whole genome shotgun (WGS) entry which is preliminary data.</text>
</comment>
<feature type="region of interest" description="Disordered" evidence="2">
    <location>
        <begin position="174"/>
        <end position="208"/>
    </location>
</feature>
<reference evidence="3 4" key="1">
    <citation type="submission" date="2024-05" db="EMBL/GenBank/DDBJ databases">
        <authorList>
            <person name="Wallberg A."/>
        </authorList>
    </citation>
    <scope>NUCLEOTIDE SEQUENCE [LARGE SCALE GENOMIC DNA]</scope>
</reference>
<evidence type="ECO:0000256" key="1">
    <source>
        <dbReference type="SAM" id="Coils"/>
    </source>
</evidence>
<name>A0AAV2RAB7_MEGNR</name>
<dbReference type="AlphaFoldDB" id="A0AAV2RAB7"/>
<feature type="compositionally biased region" description="Low complexity" evidence="2">
    <location>
        <begin position="192"/>
        <end position="208"/>
    </location>
</feature>
<sequence>MAAALVARGPVRSRSTEILCGGSFSIVVDEVERDCSDQGERDEDFDARSDVSNASSRGSRVSVSKEETDAKLQLFKTEAAARLSELERLLDEHDQIIRELKRSESDSSGINYAGISAPGFITPSHSHNPKLTCRTAPTSPLNTHGQNFSNHPQTQFPDVTPAFLKDIPKFSITTHNFADPPKKKNSPLSNSDKNTANDAKTKNTTCSS</sequence>
<evidence type="ECO:0000313" key="3">
    <source>
        <dbReference type="EMBL" id="CAL4121610.1"/>
    </source>
</evidence>
<gene>
    <name evidence="3" type="ORF">MNOR_LOCUS22492</name>
</gene>
<dbReference type="Proteomes" id="UP001497623">
    <property type="component" value="Unassembled WGS sequence"/>
</dbReference>
<protein>
    <submittedName>
        <fullName evidence="3">Uncharacterized protein</fullName>
    </submittedName>
</protein>
<accession>A0AAV2RAB7</accession>
<evidence type="ECO:0000256" key="2">
    <source>
        <dbReference type="SAM" id="MobiDB-lite"/>
    </source>
</evidence>